<dbReference type="InterPro" id="IPR004540">
    <property type="entry name" value="Transl_elong_EFG/EF2"/>
</dbReference>
<evidence type="ECO:0000259" key="8">
    <source>
        <dbReference type="PROSITE" id="PS51722"/>
    </source>
</evidence>
<evidence type="ECO:0000256" key="1">
    <source>
        <dbReference type="ARBA" id="ARBA00005870"/>
    </source>
</evidence>
<accession>E4RJC2</accession>
<dbReference type="OrthoDB" id="9804431at2"/>
<evidence type="ECO:0000313" key="9">
    <source>
        <dbReference type="EMBL" id="ADQ15342.1"/>
    </source>
</evidence>
<dbReference type="NCBIfam" id="TIGR00231">
    <property type="entry name" value="small_GTP"/>
    <property type="match status" value="1"/>
</dbReference>
<dbReference type="SMART" id="SM00838">
    <property type="entry name" value="EFG_C"/>
    <property type="match status" value="1"/>
</dbReference>
<feature type="binding site" evidence="7">
    <location>
        <begin position="17"/>
        <end position="24"/>
    </location>
    <ligand>
        <name>GTP</name>
        <dbReference type="ChEBI" id="CHEBI:37565"/>
    </ligand>
</feature>
<dbReference type="NCBIfam" id="TIGR00484">
    <property type="entry name" value="EF-G"/>
    <property type="match status" value="1"/>
</dbReference>
<dbReference type="PANTHER" id="PTHR43261:SF1">
    <property type="entry name" value="RIBOSOME-RELEASING FACTOR 2, MITOCHONDRIAL"/>
    <property type="match status" value="1"/>
</dbReference>
<dbReference type="InterPro" id="IPR000640">
    <property type="entry name" value="EFG_V-like"/>
</dbReference>
<keyword evidence="7" id="KW-0963">Cytoplasm</keyword>
<dbReference type="InterPro" id="IPR005225">
    <property type="entry name" value="Small_GTP-bd"/>
</dbReference>
<dbReference type="SUPFAM" id="SSF54980">
    <property type="entry name" value="EF-G C-terminal domain-like"/>
    <property type="match status" value="2"/>
</dbReference>
<dbReference type="InterPro" id="IPR014721">
    <property type="entry name" value="Ribsml_uS5_D2-typ_fold_subgr"/>
</dbReference>
<dbReference type="Gene3D" id="3.30.70.240">
    <property type="match status" value="1"/>
</dbReference>
<dbReference type="FunFam" id="3.30.230.10:FF:000003">
    <property type="entry name" value="Elongation factor G"/>
    <property type="match status" value="1"/>
</dbReference>
<dbReference type="AlphaFoldDB" id="E4RJC2"/>
<dbReference type="PROSITE" id="PS00301">
    <property type="entry name" value="G_TR_1"/>
    <property type="match status" value="1"/>
</dbReference>
<dbReference type="SUPFAM" id="SSF50447">
    <property type="entry name" value="Translation proteins"/>
    <property type="match status" value="1"/>
</dbReference>
<evidence type="ECO:0000313" key="10">
    <source>
        <dbReference type="Proteomes" id="UP000007434"/>
    </source>
</evidence>
<dbReference type="PRINTS" id="PR00315">
    <property type="entry name" value="ELONGATNFCT"/>
</dbReference>
<dbReference type="Pfam" id="PF14492">
    <property type="entry name" value="EFG_III"/>
    <property type="match status" value="1"/>
</dbReference>
<dbReference type="CDD" id="cd03713">
    <property type="entry name" value="EFG_mtEFG_C"/>
    <property type="match status" value="1"/>
</dbReference>
<gene>
    <name evidence="7" type="primary">fusA</name>
    <name evidence="9" type="ordered locus">Halsa_1924</name>
</gene>
<dbReference type="InterPro" id="IPR005517">
    <property type="entry name" value="Transl_elong_EFG/EF2_IV"/>
</dbReference>
<dbReference type="GO" id="GO:0005525">
    <property type="term" value="F:GTP binding"/>
    <property type="evidence" value="ECO:0007669"/>
    <property type="project" value="UniProtKB-UniRule"/>
</dbReference>
<dbReference type="Gene3D" id="3.30.70.870">
    <property type="entry name" value="Elongation Factor G (Translational Gtpase), domain 3"/>
    <property type="match status" value="1"/>
</dbReference>
<keyword evidence="6 7" id="KW-0342">GTP-binding</keyword>
<dbReference type="PROSITE" id="PS51722">
    <property type="entry name" value="G_TR_2"/>
    <property type="match status" value="1"/>
</dbReference>
<dbReference type="RefSeq" id="WP_013406413.1">
    <property type="nucleotide sequence ID" value="NC_014654.1"/>
</dbReference>
<reference evidence="9 10" key="1">
    <citation type="submission" date="2010-11" db="EMBL/GenBank/DDBJ databases">
        <title>Complete sequence of Halanaerobium sp. sapolanicus.</title>
        <authorList>
            <consortium name="US DOE Joint Genome Institute"/>
            <person name="Lucas S."/>
            <person name="Copeland A."/>
            <person name="Lapidus A."/>
            <person name="Cheng J.-F."/>
            <person name="Bruce D."/>
            <person name="Goodwin L."/>
            <person name="Pitluck S."/>
            <person name="Davenport K."/>
            <person name="Detter J.C."/>
            <person name="Han C."/>
            <person name="Tapia R."/>
            <person name="Land M."/>
            <person name="Hauser L."/>
            <person name="Jeffries C."/>
            <person name="Kyrpides N."/>
            <person name="Ivanova N."/>
            <person name="Mikhailova N."/>
            <person name="Begemann M.B."/>
            <person name="Mormile M.R."/>
            <person name="Wall J.D."/>
            <person name="Elias D.A."/>
            <person name="Woyke T."/>
        </authorList>
    </citation>
    <scope>NUCLEOTIDE SEQUENCE [LARGE SCALE GENOMIC DNA]</scope>
    <source>
        <strain evidence="10">sapolanicus</strain>
    </source>
</reference>
<dbReference type="NCBIfam" id="NF009381">
    <property type="entry name" value="PRK12740.1-5"/>
    <property type="match status" value="1"/>
</dbReference>
<dbReference type="Gene3D" id="3.30.230.10">
    <property type="match status" value="1"/>
</dbReference>
<keyword evidence="4 7" id="KW-0251">Elongation factor</keyword>
<dbReference type="FunFam" id="3.30.70.240:FF:000001">
    <property type="entry name" value="Elongation factor G"/>
    <property type="match status" value="1"/>
</dbReference>
<comment type="subcellular location">
    <subcellularLocation>
        <location evidence="7">Cytoplasm</location>
    </subcellularLocation>
</comment>
<dbReference type="PANTHER" id="PTHR43261">
    <property type="entry name" value="TRANSLATION ELONGATION FACTOR G-RELATED"/>
    <property type="match status" value="1"/>
</dbReference>
<protein>
    <recommendedName>
        <fullName evidence="2 7">Elongation factor G</fullName>
        <shortName evidence="7">EF-G</shortName>
    </recommendedName>
</protein>
<dbReference type="FunFam" id="2.40.30.10:FF:000006">
    <property type="entry name" value="Elongation factor G"/>
    <property type="match status" value="1"/>
</dbReference>
<dbReference type="Pfam" id="PF03764">
    <property type="entry name" value="EFG_IV"/>
    <property type="match status" value="1"/>
</dbReference>
<dbReference type="SMART" id="SM00889">
    <property type="entry name" value="EFG_IV"/>
    <property type="match status" value="1"/>
</dbReference>
<dbReference type="InterPro" id="IPR053905">
    <property type="entry name" value="EF-G-like_DII"/>
</dbReference>
<dbReference type="HOGENOM" id="CLU_002794_4_1_9"/>
<dbReference type="Gene3D" id="3.40.50.300">
    <property type="entry name" value="P-loop containing nucleotide triphosphate hydrolases"/>
    <property type="match status" value="1"/>
</dbReference>
<dbReference type="eggNOG" id="COG0480">
    <property type="taxonomic scope" value="Bacteria"/>
</dbReference>
<dbReference type="CDD" id="cd01886">
    <property type="entry name" value="EF-G"/>
    <property type="match status" value="1"/>
</dbReference>
<dbReference type="CDD" id="cd04088">
    <property type="entry name" value="EFG_mtEFG_II"/>
    <property type="match status" value="1"/>
</dbReference>
<dbReference type="EMBL" id="CP002304">
    <property type="protein sequence ID" value="ADQ15342.1"/>
    <property type="molecule type" value="Genomic_DNA"/>
</dbReference>
<dbReference type="FunFam" id="3.40.50.300:FF:000029">
    <property type="entry name" value="Elongation factor G"/>
    <property type="match status" value="1"/>
</dbReference>
<dbReference type="CDD" id="cd16262">
    <property type="entry name" value="EFG_III"/>
    <property type="match status" value="1"/>
</dbReference>
<evidence type="ECO:0000256" key="3">
    <source>
        <dbReference type="ARBA" id="ARBA00022741"/>
    </source>
</evidence>
<dbReference type="Pfam" id="PF00679">
    <property type="entry name" value="EFG_C"/>
    <property type="match status" value="1"/>
</dbReference>
<dbReference type="CDD" id="cd01434">
    <property type="entry name" value="EFG_mtEFG1_IV"/>
    <property type="match status" value="1"/>
</dbReference>
<organism evidence="9 10">
    <name type="scientific">Halanaerobium hydrogeniformans</name>
    <name type="common">Halanaerobium sp. (strain sapolanicus)</name>
    <dbReference type="NCBI Taxonomy" id="656519"/>
    <lineage>
        <taxon>Bacteria</taxon>
        <taxon>Bacillati</taxon>
        <taxon>Bacillota</taxon>
        <taxon>Clostridia</taxon>
        <taxon>Halanaerobiales</taxon>
        <taxon>Halanaerobiaceae</taxon>
        <taxon>Halanaerobium</taxon>
    </lineage>
</organism>
<comment type="similarity">
    <text evidence="1 7">Belongs to the TRAFAC class translation factor GTPase superfamily. Classic translation factor GTPase family. EF-G/EF-2 subfamily.</text>
</comment>
<feature type="binding site" evidence="7">
    <location>
        <begin position="81"/>
        <end position="85"/>
    </location>
    <ligand>
        <name>GTP</name>
        <dbReference type="ChEBI" id="CHEBI:37565"/>
    </ligand>
</feature>
<dbReference type="InterPro" id="IPR035647">
    <property type="entry name" value="EFG_III/V"/>
</dbReference>
<dbReference type="NCBIfam" id="NF009379">
    <property type="entry name" value="PRK12740.1-3"/>
    <property type="match status" value="1"/>
</dbReference>
<dbReference type="InterPro" id="IPR031157">
    <property type="entry name" value="G_TR_CS"/>
</dbReference>
<dbReference type="GO" id="GO:0003924">
    <property type="term" value="F:GTPase activity"/>
    <property type="evidence" value="ECO:0007669"/>
    <property type="project" value="InterPro"/>
</dbReference>
<dbReference type="Gene3D" id="2.40.30.10">
    <property type="entry name" value="Translation factors"/>
    <property type="match status" value="1"/>
</dbReference>
<dbReference type="InterPro" id="IPR020568">
    <property type="entry name" value="Ribosomal_Su5_D2-typ_SF"/>
</dbReference>
<evidence type="ECO:0000256" key="5">
    <source>
        <dbReference type="ARBA" id="ARBA00022917"/>
    </source>
</evidence>
<keyword evidence="3 7" id="KW-0547">Nucleotide-binding</keyword>
<dbReference type="GO" id="GO:0032790">
    <property type="term" value="P:ribosome disassembly"/>
    <property type="evidence" value="ECO:0007669"/>
    <property type="project" value="TreeGrafter"/>
</dbReference>
<dbReference type="SUPFAM" id="SSF54211">
    <property type="entry name" value="Ribosomal protein S5 domain 2-like"/>
    <property type="match status" value="1"/>
</dbReference>
<evidence type="ECO:0000256" key="2">
    <source>
        <dbReference type="ARBA" id="ARBA00017872"/>
    </source>
</evidence>
<dbReference type="InterPro" id="IPR009022">
    <property type="entry name" value="EFG_III"/>
</dbReference>
<evidence type="ECO:0000256" key="6">
    <source>
        <dbReference type="ARBA" id="ARBA00023134"/>
    </source>
</evidence>
<dbReference type="SUPFAM" id="SSF52540">
    <property type="entry name" value="P-loop containing nucleoside triphosphate hydrolases"/>
    <property type="match status" value="1"/>
</dbReference>
<keyword evidence="10" id="KW-1185">Reference proteome</keyword>
<dbReference type="GO" id="GO:0003746">
    <property type="term" value="F:translation elongation factor activity"/>
    <property type="evidence" value="ECO:0007669"/>
    <property type="project" value="UniProtKB-UniRule"/>
</dbReference>
<sequence length="688" mass="76574">MARQFPLEKTRNIGIMAHIDAGKTTTTERILYYTGRVHKMGETHDGASVMDWMEQEQERGITITSAATTCQWDNNRINIIDTPGHVDFTVEVERSLRVLDGAIALFCSVGGVEPQSETVWRQADKYKVPRIAFVNKMDRMGADFFRAVNMMRERLGANAVPIQLPIGSEDSFDGVVDLVEMDAIVYEDELGVDFDRVEIPEAMKEKAEEYREILMEVLAEEDDEFMMKYLEGEVTTDEIKDLLRQAVLNVNVVPVLCGSAFKNKGVQMLLDAVIDYMPSPVDVPAIEGVNPDTEETESRAADDDAPFSALAFKIMADPYVGKLAFFRSYSGTLEAGSYVYNSSTDKRERVGRILQMHANRREERDEIYAGDLGAAVGLKNTSTGDTLCDKDHPIVLESMEFPEPVIDVAIEPKSKADQDKLGEALQRLAEEDPTFRVRSDEETGQTIIQGMGELHLEVIVDRLLREFKVDANIGKPKVAYRETVTKKVTGIEGKFIRQSGGRGQYGHVVMDIEPQKQGEGFEFEDNITGGSIPKEYIPSVEDGVREAMENGIMAGYPVVDVKISLNDGSYHEVDSSEMAFKIAGSMGFREGAKRANPAILEPVMSVEVVVPEEYMGDVIGDLNGRRGRVEGMDSRANAQVINAYVPLSEMFGYATDLRSKTQGRATYTMQFSHYEKAPKNIAKEIIGE</sequence>
<dbReference type="Pfam" id="PF22042">
    <property type="entry name" value="EF-G_D2"/>
    <property type="match status" value="1"/>
</dbReference>
<evidence type="ECO:0000256" key="4">
    <source>
        <dbReference type="ARBA" id="ARBA00022768"/>
    </source>
</evidence>
<feature type="domain" description="Tr-type G" evidence="8">
    <location>
        <begin position="8"/>
        <end position="281"/>
    </location>
</feature>
<dbReference type="InterPro" id="IPR000795">
    <property type="entry name" value="T_Tr_GTP-bd_dom"/>
</dbReference>
<dbReference type="KEGG" id="has:Halsa_1924"/>
<evidence type="ECO:0000256" key="7">
    <source>
        <dbReference type="HAMAP-Rule" id="MF_00054"/>
    </source>
</evidence>
<dbReference type="InterPro" id="IPR027417">
    <property type="entry name" value="P-loop_NTPase"/>
</dbReference>
<dbReference type="InterPro" id="IPR035649">
    <property type="entry name" value="EFG_V"/>
</dbReference>
<reference evidence="9 10" key="2">
    <citation type="journal article" date="2011" name="J. Bacteriol.">
        <title>Complete Genome Sequence of the Haloalkaliphilic, Hydrogen Producing Halanaerobium hydrogenoformans.</title>
        <authorList>
            <person name="Brown S.D."/>
            <person name="Begemann M.B."/>
            <person name="Mormile M.R."/>
            <person name="Wall J.D."/>
            <person name="Han C.S."/>
            <person name="Goodwin L.A."/>
            <person name="Pitluck S."/>
            <person name="Land M.L."/>
            <person name="Hauser L.J."/>
            <person name="Elias D.A."/>
        </authorList>
    </citation>
    <scope>NUCLEOTIDE SEQUENCE [LARGE SCALE GENOMIC DNA]</scope>
    <source>
        <strain evidence="10">sapolanicus</strain>
    </source>
</reference>
<comment type="function">
    <text evidence="7">Catalyzes the GTP-dependent ribosomal translocation step during translation elongation. During this step, the ribosome changes from the pre-translocational (PRE) to the post-translocational (POST) state as the newly formed A-site-bound peptidyl-tRNA and P-site-bound deacylated tRNA move to the P and E sites, respectively. Catalyzes the coordinated movement of the two tRNA molecules, the mRNA and conformational changes in the ribosome.</text>
</comment>
<proteinExistence type="inferred from homology"/>
<dbReference type="InterPro" id="IPR009000">
    <property type="entry name" value="Transl_B-barrel_sf"/>
</dbReference>
<dbReference type="FunFam" id="3.30.70.870:FF:000001">
    <property type="entry name" value="Elongation factor G"/>
    <property type="match status" value="1"/>
</dbReference>
<dbReference type="InterPro" id="IPR047872">
    <property type="entry name" value="EFG_IV"/>
</dbReference>
<keyword evidence="5 7" id="KW-0648">Protein biosynthesis</keyword>
<feature type="binding site" evidence="7">
    <location>
        <begin position="135"/>
        <end position="138"/>
    </location>
    <ligand>
        <name>GTP</name>
        <dbReference type="ChEBI" id="CHEBI:37565"/>
    </ligand>
</feature>
<dbReference type="Proteomes" id="UP000007434">
    <property type="component" value="Chromosome"/>
</dbReference>
<dbReference type="HAMAP" id="MF_00054_B">
    <property type="entry name" value="EF_G_EF_2_B"/>
    <property type="match status" value="1"/>
</dbReference>
<dbReference type="GO" id="GO:0005737">
    <property type="term" value="C:cytoplasm"/>
    <property type="evidence" value="ECO:0007669"/>
    <property type="project" value="UniProtKB-SubCell"/>
</dbReference>
<name>E4RJC2_HALHG</name>
<dbReference type="STRING" id="656519.Halsa_1924"/>
<dbReference type="Pfam" id="PF00009">
    <property type="entry name" value="GTP_EFTU"/>
    <property type="match status" value="1"/>
</dbReference>
<dbReference type="InterPro" id="IPR041095">
    <property type="entry name" value="EFG_II"/>
</dbReference>